<dbReference type="InterPro" id="IPR000326">
    <property type="entry name" value="PAP2/HPO"/>
</dbReference>
<organism evidence="3 4">
    <name type="scientific">Methylophilus methylotrophus</name>
    <name type="common">Bacterium W3A1</name>
    <dbReference type="NCBI Taxonomy" id="17"/>
    <lineage>
        <taxon>Bacteria</taxon>
        <taxon>Pseudomonadati</taxon>
        <taxon>Pseudomonadota</taxon>
        <taxon>Betaproteobacteria</taxon>
        <taxon>Nitrosomonadales</taxon>
        <taxon>Methylophilaceae</taxon>
        <taxon>Methylophilus</taxon>
    </lineage>
</organism>
<dbReference type="Pfam" id="PF01569">
    <property type="entry name" value="PAP2"/>
    <property type="match status" value="1"/>
</dbReference>
<dbReference type="CDD" id="cd03392">
    <property type="entry name" value="PAP2_like_2"/>
    <property type="match status" value="1"/>
</dbReference>
<dbReference type="Gene3D" id="1.20.144.10">
    <property type="entry name" value="Phosphatidic acid phosphatase type 2/haloperoxidase"/>
    <property type="match status" value="2"/>
</dbReference>
<dbReference type="PANTHER" id="PTHR14969">
    <property type="entry name" value="SPHINGOSINE-1-PHOSPHATE PHOSPHOHYDROLASE"/>
    <property type="match status" value="1"/>
</dbReference>
<reference evidence="3 4" key="1">
    <citation type="submission" date="2018-09" db="EMBL/GenBank/DDBJ databases">
        <title>Metagenome Assembled Genomes from an Advanced Water Purification Facility.</title>
        <authorList>
            <person name="Stamps B.W."/>
            <person name="Spear J.R."/>
        </authorList>
    </citation>
    <scope>NUCLEOTIDE SEQUENCE [LARGE SCALE GENOMIC DNA]</scope>
    <source>
        <strain evidence="3">Bin_42_2</strain>
    </source>
</reference>
<dbReference type="Proteomes" id="UP000321374">
    <property type="component" value="Unassembled WGS sequence"/>
</dbReference>
<feature type="domain" description="Phosphatidic acid phosphatase type 2/haloperoxidase" evidence="2">
    <location>
        <begin position="141"/>
        <end position="255"/>
    </location>
</feature>
<gene>
    <name evidence="3" type="ORF">E6Q51_03805</name>
</gene>
<protein>
    <submittedName>
        <fullName evidence="3">Phosphatase PAP2 family protein</fullName>
    </submittedName>
</protein>
<feature type="transmembrane region" description="Helical" evidence="1">
    <location>
        <begin position="119"/>
        <end position="135"/>
    </location>
</feature>
<proteinExistence type="predicted"/>
<keyword evidence="1" id="KW-0472">Membrane</keyword>
<dbReference type="SUPFAM" id="SSF48317">
    <property type="entry name" value="Acid phosphatase/Vanadium-dependent haloperoxidase"/>
    <property type="match status" value="1"/>
</dbReference>
<feature type="transmembrane region" description="Helical" evidence="1">
    <location>
        <begin position="240"/>
        <end position="260"/>
    </location>
</feature>
<sequence>MVTAPWIIAGSIFLAVAGISILMLVWMWRMITLYQPVISNTPLFTHSKERYSSRDYQRLRRFGLIVLASAGLLFALIAENVVNGGALTIVDQEIAQWLHAHSTTMLTQCLLVITQLHDPWVLSPVAGLITVYYIWKKRWYAALSVLLVVQGAMLLNLLAKHSFQRARPTFDDPLITLATYSFPSGHVVASTVFYGTLAALLISQKPRHHRAIYILPIAFVMVILVAFSRMYLGVHYLSDLLAAFLEAMIWLVLCLTPLWFKRLK</sequence>
<dbReference type="AlphaFoldDB" id="A0A5C7WKI9"/>
<feature type="transmembrane region" description="Helical" evidence="1">
    <location>
        <begin position="140"/>
        <end position="159"/>
    </location>
</feature>
<dbReference type="SMART" id="SM00014">
    <property type="entry name" value="acidPPc"/>
    <property type="match status" value="1"/>
</dbReference>
<feature type="transmembrane region" description="Helical" evidence="1">
    <location>
        <begin position="179"/>
        <end position="201"/>
    </location>
</feature>
<evidence type="ECO:0000313" key="4">
    <source>
        <dbReference type="Proteomes" id="UP000321374"/>
    </source>
</evidence>
<keyword evidence="1" id="KW-0812">Transmembrane</keyword>
<feature type="transmembrane region" description="Helical" evidence="1">
    <location>
        <begin position="59"/>
        <end position="78"/>
    </location>
</feature>
<dbReference type="STRING" id="1122236.GCA_000378225_02101"/>
<keyword evidence="1" id="KW-1133">Transmembrane helix</keyword>
<name>A0A5C7WKI9_METME</name>
<accession>A0A5C7WKI9</accession>
<dbReference type="PANTHER" id="PTHR14969:SF13">
    <property type="entry name" value="AT30094P"/>
    <property type="match status" value="1"/>
</dbReference>
<evidence type="ECO:0000256" key="1">
    <source>
        <dbReference type="SAM" id="Phobius"/>
    </source>
</evidence>
<feature type="transmembrane region" description="Helical" evidence="1">
    <location>
        <begin position="213"/>
        <end position="234"/>
    </location>
</feature>
<feature type="transmembrane region" description="Helical" evidence="1">
    <location>
        <begin position="6"/>
        <end position="28"/>
    </location>
</feature>
<comment type="caution">
    <text evidence="3">The sequence shown here is derived from an EMBL/GenBank/DDBJ whole genome shotgun (WGS) entry which is preliminary data.</text>
</comment>
<dbReference type="InterPro" id="IPR036938">
    <property type="entry name" value="PAP2/HPO_sf"/>
</dbReference>
<evidence type="ECO:0000259" key="2">
    <source>
        <dbReference type="SMART" id="SM00014"/>
    </source>
</evidence>
<evidence type="ECO:0000313" key="3">
    <source>
        <dbReference type="EMBL" id="TXI37184.1"/>
    </source>
</evidence>
<dbReference type="EMBL" id="SSGG01000063">
    <property type="protein sequence ID" value="TXI37184.1"/>
    <property type="molecule type" value="Genomic_DNA"/>
</dbReference>